<sequence length="279" mass="32593">MCERIDDDGEHHNVTVARELPYYQYEKDRNNIYKNSSKGYVLIINNEKFTYDAKKRKGTEIDERNLRRLFGRDGYGYEIVCKNNRTAEDMMKDAREFANSSMHEEKDSCIVVVLSHGAYDELAGKDHFPIIKDLKKFNEEEFKKKYQLTKQEYCEKFEEFKEAYRLTKEEEYRKKFEKIEKAQDQAQAEKKKTYKPEDWGRVNIHDFLHCFNSENGNAKHLAHKPKLFLFQTCRGRSISSAASALPFSTSSTSPDRPAIQSSSSRPSRTPTSTPGNMSK</sequence>
<evidence type="ECO:0000256" key="6">
    <source>
        <dbReference type="SAM" id="MobiDB-lite"/>
    </source>
</evidence>
<protein>
    <submittedName>
        <fullName evidence="9">Caspase family p20 domain-containing protein</fullName>
    </submittedName>
</protein>
<accession>A0A914EB11</accession>
<dbReference type="Gene3D" id="3.40.50.1460">
    <property type="match status" value="1"/>
</dbReference>
<dbReference type="GO" id="GO:0006508">
    <property type="term" value="P:proteolysis"/>
    <property type="evidence" value="ECO:0007669"/>
    <property type="project" value="UniProtKB-KW"/>
</dbReference>
<dbReference type="PANTHER" id="PTHR47901">
    <property type="entry name" value="CASPASE RECRUITMENT DOMAIN-CONTAINING PROTEIN 18"/>
    <property type="match status" value="1"/>
</dbReference>
<dbReference type="PROSITE" id="PS50208">
    <property type="entry name" value="CASPASE_P20"/>
    <property type="match status" value="1"/>
</dbReference>
<proteinExistence type="inferred from homology"/>
<feature type="compositionally biased region" description="Low complexity" evidence="6">
    <location>
        <begin position="261"/>
        <end position="279"/>
    </location>
</feature>
<keyword evidence="2" id="KW-0645">Protease</keyword>
<dbReference type="PROSITE" id="PS01121">
    <property type="entry name" value="CASPASE_HIS"/>
    <property type="match status" value="1"/>
</dbReference>
<dbReference type="InterPro" id="IPR002398">
    <property type="entry name" value="Pept_C14"/>
</dbReference>
<evidence type="ECO:0000256" key="2">
    <source>
        <dbReference type="ARBA" id="ARBA00022670"/>
    </source>
</evidence>
<feature type="region of interest" description="Disordered" evidence="6">
    <location>
        <begin position="244"/>
        <end position="279"/>
    </location>
</feature>
<organism evidence="8 9">
    <name type="scientific">Acrobeloides nanus</name>
    <dbReference type="NCBI Taxonomy" id="290746"/>
    <lineage>
        <taxon>Eukaryota</taxon>
        <taxon>Metazoa</taxon>
        <taxon>Ecdysozoa</taxon>
        <taxon>Nematoda</taxon>
        <taxon>Chromadorea</taxon>
        <taxon>Rhabditida</taxon>
        <taxon>Tylenchina</taxon>
        <taxon>Cephalobomorpha</taxon>
        <taxon>Cephaloboidea</taxon>
        <taxon>Cephalobidae</taxon>
        <taxon>Acrobeloides</taxon>
    </lineage>
</organism>
<dbReference type="InterPro" id="IPR015917">
    <property type="entry name" value="Pept_C14A"/>
</dbReference>
<keyword evidence="8" id="KW-1185">Reference proteome</keyword>
<feature type="compositionally biased region" description="Polar residues" evidence="6">
    <location>
        <begin position="244"/>
        <end position="254"/>
    </location>
</feature>
<dbReference type="SUPFAM" id="SSF52129">
    <property type="entry name" value="Caspase-like"/>
    <property type="match status" value="2"/>
</dbReference>
<feature type="domain" description="Caspase family p20" evidence="7">
    <location>
        <begin position="37"/>
        <end position="237"/>
    </location>
</feature>
<evidence type="ECO:0000256" key="5">
    <source>
        <dbReference type="SAM" id="Coils"/>
    </source>
</evidence>
<evidence type="ECO:0000256" key="4">
    <source>
        <dbReference type="ARBA" id="ARBA00022801"/>
    </source>
</evidence>
<dbReference type="WBParaSite" id="ACRNAN_scaffold6551.g23508.t1">
    <property type="protein sequence ID" value="ACRNAN_scaffold6551.g23508.t1"/>
    <property type="gene ID" value="ACRNAN_scaffold6551.g23508"/>
</dbReference>
<keyword evidence="5" id="KW-0175">Coiled coil</keyword>
<dbReference type="PRINTS" id="PR00376">
    <property type="entry name" value="IL1BCENZYME"/>
</dbReference>
<dbReference type="Proteomes" id="UP000887540">
    <property type="component" value="Unplaced"/>
</dbReference>
<feature type="coiled-coil region" evidence="5">
    <location>
        <begin position="165"/>
        <end position="192"/>
    </location>
</feature>
<keyword evidence="4" id="KW-0378">Hydrolase</keyword>
<evidence type="ECO:0000313" key="8">
    <source>
        <dbReference type="Proteomes" id="UP000887540"/>
    </source>
</evidence>
<evidence type="ECO:0000256" key="1">
    <source>
        <dbReference type="ARBA" id="ARBA00010134"/>
    </source>
</evidence>
<dbReference type="AlphaFoldDB" id="A0A914EB11"/>
<dbReference type="InterPro" id="IPR011600">
    <property type="entry name" value="Pept_C14_caspase"/>
</dbReference>
<comment type="similarity">
    <text evidence="1">Belongs to the peptidase C14A family.</text>
</comment>
<reference evidence="9" key="1">
    <citation type="submission" date="2022-11" db="UniProtKB">
        <authorList>
            <consortium name="WormBaseParasite"/>
        </authorList>
    </citation>
    <scope>IDENTIFICATION</scope>
</reference>
<keyword evidence="3" id="KW-0053">Apoptosis</keyword>
<dbReference type="Pfam" id="PF00656">
    <property type="entry name" value="Peptidase_C14"/>
    <property type="match status" value="1"/>
</dbReference>
<dbReference type="InterPro" id="IPR016129">
    <property type="entry name" value="Caspase_his_AS"/>
</dbReference>
<dbReference type="GO" id="GO:0006915">
    <property type="term" value="P:apoptotic process"/>
    <property type="evidence" value="ECO:0007669"/>
    <property type="project" value="UniProtKB-KW"/>
</dbReference>
<dbReference type="SMART" id="SM00115">
    <property type="entry name" value="CASc"/>
    <property type="match status" value="1"/>
</dbReference>
<dbReference type="InterPro" id="IPR029030">
    <property type="entry name" value="Caspase-like_dom_sf"/>
</dbReference>
<evidence type="ECO:0000256" key="3">
    <source>
        <dbReference type="ARBA" id="ARBA00022703"/>
    </source>
</evidence>
<dbReference type="PANTHER" id="PTHR47901:SF8">
    <property type="entry name" value="CASPASE-3"/>
    <property type="match status" value="1"/>
</dbReference>
<dbReference type="GO" id="GO:0004197">
    <property type="term" value="F:cysteine-type endopeptidase activity"/>
    <property type="evidence" value="ECO:0007669"/>
    <property type="project" value="InterPro"/>
</dbReference>
<dbReference type="InterPro" id="IPR001309">
    <property type="entry name" value="Pept_C14_p20"/>
</dbReference>
<name>A0A914EB11_9BILA</name>
<evidence type="ECO:0000259" key="7">
    <source>
        <dbReference type="PROSITE" id="PS50208"/>
    </source>
</evidence>
<evidence type="ECO:0000313" key="9">
    <source>
        <dbReference type="WBParaSite" id="ACRNAN_scaffold6551.g23508.t1"/>
    </source>
</evidence>